<sequence length="282" mass="32352">MKYNNIDYQRCVLICMVVMIHIVNFSTLYPDVKNFINFFFMQAFLLITGYLVNIRKTYKEFASYTMKILIPYIIMVTSYAFVSTLLPVRDGVNEFTIPIILNTIFVTSIGPYWFLHTMAICGVIYYLTFNLVGKWSIMGKLCLFATFLMLVSQYTPVLNSTNAAFYFTGVCLRLSEKRLDEIIKPSLWSILPFIAIASFPNYKNWNFLAVTILALSFLSFVPKLIQSIKNKKVLGIIGYIGRNTLPIYLFHPIFTMGGKLALHYSILIIRGGYIRSSLLPLA</sequence>
<feature type="transmembrane region" description="Helical" evidence="1">
    <location>
        <begin position="64"/>
        <end position="83"/>
    </location>
</feature>
<name>A0A3R6FM13_9BACT</name>
<feature type="transmembrane region" description="Helical" evidence="1">
    <location>
        <begin position="95"/>
        <end position="115"/>
    </location>
</feature>
<dbReference type="AlphaFoldDB" id="A0A3R6FM13"/>
<dbReference type="OrthoDB" id="9809782at2"/>
<keyword evidence="1" id="KW-0472">Membrane</keyword>
<evidence type="ECO:0000313" key="4">
    <source>
        <dbReference type="Proteomes" id="UP000286598"/>
    </source>
</evidence>
<accession>A0A3R6FM13</accession>
<dbReference type="Proteomes" id="UP000286598">
    <property type="component" value="Unassembled WGS sequence"/>
</dbReference>
<protein>
    <submittedName>
        <fullName evidence="3">Acyltransferase</fullName>
    </submittedName>
</protein>
<feature type="transmembrane region" description="Helical" evidence="1">
    <location>
        <begin position="35"/>
        <end position="52"/>
    </location>
</feature>
<evidence type="ECO:0000313" key="3">
    <source>
        <dbReference type="EMBL" id="RHK52407.1"/>
    </source>
</evidence>
<keyword evidence="4" id="KW-1185">Reference proteome</keyword>
<dbReference type="EMBL" id="QRNO01000006">
    <property type="protein sequence ID" value="RHK52407.1"/>
    <property type="molecule type" value="Genomic_DNA"/>
</dbReference>
<feature type="transmembrane region" description="Helical" evidence="1">
    <location>
        <begin position="127"/>
        <end position="151"/>
    </location>
</feature>
<dbReference type="GO" id="GO:0016747">
    <property type="term" value="F:acyltransferase activity, transferring groups other than amino-acyl groups"/>
    <property type="evidence" value="ECO:0007669"/>
    <property type="project" value="InterPro"/>
</dbReference>
<evidence type="ECO:0000256" key="1">
    <source>
        <dbReference type="SAM" id="Phobius"/>
    </source>
</evidence>
<keyword evidence="1" id="KW-0812">Transmembrane</keyword>
<organism evidence="3 4">
    <name type="scientific">Leyella stercorea</name>
    <dbReference type="NCBI Taxonomy" id="363265"/>
    <lineage>
        <taxon>Bacteria</taxon>
        <taxon>Pseudomonadati</taxon>
        <taxon>Bacteroidota</taxon>
        <taxon>Bacteroidia</taxon>
        <taxon>Bacteroidales</taxon>
        <taxon>Prevotellaceae</taxon>
        <taxon>Leyella</taxon>
    </lineage>
</organism>
<keyword evidence="3" id="KW-0012">Acyltransferase</keyword>
<feature type="transmembrane region" description="Helical" evidence="1">
    <location>
        <begin position="205"/>
        <end position="225"/>
    </location>
</feature>
<gene>
    <name evidence="3" type="ORF">DW060_02515</name>
</gene>
<keyword evidence="3" id="KW-0808">Transferase</keyword>
<keyword evidence="1" id="KW-1133">Transmembrane helix</keyword>
<reference evidence="3 4" key="1">
    <citation type="submission" date="2018-08" db="EMBL/GenBank/DDBJ databases">
        <title>A genome reference for cultivated species of the human gut microbiota.</title>
        <authorList>
            <person name="Zou Y."/>
            <person name="Xue W."/>
            <person name="Luo G."/>
        </authorList>
    </citation>
    <scope>NUCLEOTIDE SEQUENCE [LARGE SCALE GENOMIC DNA]</scope>
    <source>
        <strain evidence="3 4">AF42-9</strain>
    </source>
</reference>
<comment type="caution">
    <text evidence="3">The sequence shown here is derived from an EMBL/GenBank/DDBJ whole genome shotgun (WGS) entry which is preliminary data.</text>
</comment>
<dbReference type="Pfam" id="PF01757">
    <property type="entry name" value="Acyl_transf_3"/>
    <property type="match status" value="1"/>
</dbReference>
<feature type="transmembrane region" description="Helical" evidence="1">
    <location>
        <begin position="12"/>
        <end position="29"/>
    </location>
</feature>
<evidence type="ECO:0000259" key="2">
    <source>
        <dbReference type="Pfam" id="PF01757"/>
    </source>
</evidence>
<feature type="domain" description="Acyltransferase 3" evidence="2">
    <location>
        <begin position="4"/>
        <end position="256"/>
    </location>
</feature>
<proteinExistence type="predicted"/>
<dbReference type="InterPro" id="IPR002656">
    <property type="entry name" value="Acyl_transf_3_dom"/>
</dbReference>